<accession>A0A0F8XCU8</accession>
<dbReference type="Gene3D" id="2.60.120.200">
    <property type="match status" value="1"/>
</dbReference>
<feature type="non-terminal residue" evidence="1">
    <location>
        <position position="94"/>
    </location>
</feature>
<sequence>MRTILAGILFLMPIVILGQDAKILMHWGFEDVENRNLIEASSGIADTIEGNFDPAPGVLGQGLRFDGFTTCVKRSSIDKASTGDEFTVEAWVAL</sequence>
<evidence type="ECO:0000313" key="1">
    <source>
        <dbReference type="EMBL" id="KKK58785.1"/>
    </source>
</evidence>
<comment type="caution">
    <text evidence="1">The sequence shown here is derived from an EMBL/GenBank/DDBJ whole genome shotgun (WGS) entry which is preliminary data.</text>
</comment>
<dbReference type="SUPFAM" id="SSF49899">
    <property type="entry name" value="Concanavalin A-like lectins/glucanases"/>
    <property type="match status" value="1"/>
</dbReference>
<gene>
    <name evidence="1" type="ORF">LCGC14_3040940</name>
</gene>
<reference evidence="1" key="1">
    <citation type="journal article" date="2015" name="Nature">
        <title>Complex archaea that bridge the gap between prokaryotes and eukaryotes.</title>
        <authorList>
            <person name="Spang A."/>
            <person name="Saw J.H."/>
            <person name="Jorgensen S.L."/>
            <person name="Zaremba-Niedzwiedzka K."/>
            <person name="Martijn J."/>
            <person name="Lind A.E."/>
            <person name="van Eijk R."/>
            <person name="Schleper C."/>
            <person name="Guy L."/>
            <person name="Ettema T.J."/>
        </authorList>
    </citation>
    <scope>NUCLEOTIDE SEQUENCE</scope>
</reference>
<proteinExistence type="predicted"/>
<dbReference type="InterPro" id="IPR013320">
    <property type="entry name" value="ConA-like_dom_sf"/>
</dbReference>
<dbReference type="AlphaFoldDB" id="A0A0F8XCU8"/>
<protein>
    <submittedName>
        <fullName evidence="1">Uncharacterized protein</fullName>
    </submittedName>
</protein>
<organism evidence="1">
    <name type="scientific">marine sediment metagenome</name>
    <dbReference type="NCBI Taxonomy" id="412755"/>
    <lineage>
        <taxon>unclassified sequences</taxon>
        <taxon>metagenomes</taxon>
        <taxon>ecological metagenomes</taxon>
    </lineage>
</organism>
<dbReference type="EMBL" id="LAZR01063805">
    <property type="protein sequence ID" value="KKK58785.1"/>
    <property type="molecule type" value="Genomic_DNA"/>
</dbReference>
<name>A0A0F8XCU8_9ZZZZ</name>